<evidence type="ECO:0000313" key="9">
    <source>
        <dbReference type="Proteomes" id="UP001150538"/>
    </source>
</evidence>
<feature type="compositionally biased region" description="Basic and acidic residues" evidence="5">
    <location>
        <begin position="301"/>
        <end position="318"/>
    </location>
</feature>
<dbReference type="AlphaFoldDB" id="A0A9W8DUC9"/>
<comment type="subcellular location">
    <subcellularLocation>
        <location evidence="1">Nucleus</location>
    </subcellularLocation>
</comment>
<feature type="compositionally biased region" description="Acidic residues" evidence="5">
    <location>
        <begin position="503"/>
        <end position="545"/>
    </location>
</feature>
<evidence type="ECO:0000313" key="8">
    <source>
        <dbReference type="EMBL" id="KAJ1918205.1"/>
    </source>
</evidence>
<proteinExistence type="predicted"/>
<feature type="region of interest" description="Disordered" evidence="5">
    <location>
        <begin position="271"/>
        <end position="318"/>
    </location>
</feature>
<dbReference type="GO" id="GO:0006334">
    <property type="term" value="P:nucleosome assembly"/>
    <property type="evidence" value="ECO:0007669"/>
    <property type="project" value="TreeGrafter"/>
</dbReference>
<dbReference type="GO" id="GO:0033186">
    <property type="term" value="C:CAF-1 complex"/>
    <property type="evidence" value="ECO:0007669"/>
    <property type="project" value="TreeGrafter"/>
</dbReference>
<dbReference type="EMBL" id="JANBPU010000051">
    <property type="protein sequence ID" value="KAJ1918205.1"/>
    <property type="molecule type" value="Genomic_DNA"/>
</dbReference>
<gene>
    <name evidence="8" type="ORF">H4219_002762</name>
</gene>
<evidence type="ECO:0000256" key="1">
    <source>
        <dbReference type="ARBA" id="ARBA00004123"/>
    </source>
</evidence>
<keyword evidence="2" id="KW-0227">DNA damage</keyword>
<accession>A0A9W8DUC9</accession>
<protein>
    <submittedName>
        <fullName evidence="8">Uncharacterized protein</fullName>
    </submittedName>
</protein>
<dbReference type="GO" id="GO:0006281">
    <property type="term" value="P:DNA repair"/>
    <property type="evidence" value="ECO:0007669"/>
    <property type="project" value="UniProtKB-KW"/>
</dbReference>
<sequence>MAGVEKESDSVVKYFDTVLITQAPIQIKDSTTIEPPTNSNTNPDPQAPPKKPKAKKHGQLLSTRGNRLSFNEKKVDILRHPTYIKRLYEFHCFLFDKLNEHPNNKPLVTKLPLDKVDLIAMLIQDRDLSLTALTHEVQKQICPAYYIDDEETKPDGKYHYWISKAAIQDAILETAYRVNYGVPLTVLAKEFEDKWPSNGVPPQSICIWKWEMRDPHHLPSDVLPVYQKKSAQKLQVREYAISWFSSNSDAEKQKVLDEAIKQSALSTLKPEISSTNDKKVDENTLHSGPPNADTAISSNQKSKEPKTPKISSRSKEPEIDKGQLGLQRFFTVTKESPRAPSTTPILKDALLTNSQTFYAQLFRPFHIKRNAMLSKLCQPRKSSRESIDRAVESTDDFEKALIDTEFKTWIQNVSRVNRDNSKQVEDDDSDAMSVYSYIEEIDEADGLLSKLRSLSMKLIHFHDNRRPDYWGTWSKEVKSVNGRRPFAKDTDVFDYDFNSDAEWEVDEEGEELVSEEEDDDDDDEVVEEEEGIDDDDGFLVDENDESSNKRFSILGMDSDDDDDNEDDGDFGDDDLMEIDSSSEDTYEVSDGEDETNIKPEEEVNDSNLTRMEKEARNAAVKSRLRPKEKIKSSAALMQENEQRKRRRRIVKPLILKLIGPVWPHNEAESTSDDITFLKTLPVVNLGDPFPIDVNDVGTNLQSINGNNVDNENAKTHGQNGVPGSPARLVARKKQIMTESDIFILAQVVHGSILGISKLIMILKVKFPNMTKQYLEAAIRSNSIKEKRPGYTRSAWFVNQEIIDKALENSIEIKVPEELKEPVPKEESANHPDSPMDEGKENRPTSPPPPPKMYTLDAMFMKQRQSKREGERE</sequence>
<dbReference type="PANTHER" id="PTHR15272:SF0">
    <property type="entry name" value="CHROMATIN ASSEMBLY FACTOR 1 SUBUNIT A"/>
    <property type="match status" value="1"/>
</dbReference>
<reference evidence="8" key="1">
    <citation type="submission" date="2022-07" db="EMBL/GenBank/DDBJ databases">
        <title>Phylogenomic reconstructions and comparative analyses of Kickxellomycotina fungi.</title>
        <authorList>
            <person name="Reynolds N.K."/>
            <person name="Stajich J.E."/>
            <person name="Barry K."/>
            <person name="Grigoriev I.V."/>
            <person name="Crous P."/>
            <person name="Smith M.E."/>
        </authorList>
    </citation>
    <scope>NUCLEOTIDE SEQUENCE</scope>
    <source>
        <strain evidence="8">NBRC 100468</strain>
    </source>
</reference>
<evidence type="ECO:0000256" key="3">
    <source>
        <dbReference type="ARBA" id="ARBA00023204"/>
    </source>
</evidence>
<feature type="domain" description="Chromatin assembly factor 1 subunit A dimerization" evidence="6">
    <location>
        <begin position="457"/>
        <end position="527"/>
    </location>
</feature>
<feature type="region of interest" description="Disordered" evidence="5">
    <location>
        <begin position="503"/>
        <end position="608"/>
    </location>
</feature>
<dbReference type="Pfam" id="PF12253">
    <property type="entry name" value="CAF1A_dimeriz"/>
    <property type="match status" value="1"/>
</dbReference>
<evidence type="ECO:0000256" key="5">
    <source>
        <dbReference type="SAM" id="MobiDB-lite"/>
    </source>
</evidence>
<dbReference type="OrthoDB" id="440676at2759"/>
<feature type="region of interest" description="Disordered" evidence="5">
    <location>
        <begin position="816"/>
        <end position="872"/>
    </location>
</feature>
<evidence type="ECO:0000259" key="7">
    <source>
        <dbReference type="Pfam" id="PF21796"/>
    </source>
</evidence>
<comment type="caution">
    <text evidence="8">The sequence shown here is derived from an EMBL/GenBank/DDBJ whole genome shotgun (WGS) entry which is preliminary data.</text>
</comment>
<evidence type="ECO:0000256" key="2">
    <source>
        <dbReference type="ARBA" id="ARBA00022763"/>
    </source>
</evidence>
<feature type="compositionally biased region" description="Polar residues" evidence="5">
    <location>
        <begin position="28"/>
        <end position="42"/>
    </location>
</feature>
<organism evidence="8 9">
    <name type="scientific">Mycoemilia scoparia</name>
    <dbReference type="NCBI Taxonomy" id="417184"/>
    <lineage>
        <taxon>Eukaryota</taxon>
        <taxon>Fungi</taxon>
        <taxon>Fungi incertae sedis</taxon>
        <taxon>Zoopagomycota</taxon>
        <taxon>Kickxellomycotina</taxon>
        <taxon>Kickxellomycetes</taxon>
        <taxon>Kickxellales</taxon>
        <taxon>Kickxellaceae</taxon>
        <taxon>Mycoemilia</taxon>
    </lineage>
</organism>
<feature type="region of interest" description="Disordered" evidence="5">
    <location>
        <begin position="28"/>
        <end position="63"/>
    </location>
</feature>
<keyword evidence="3" id="KW-0234">DNA repair</keyword>
<feature type="domain" description="Chromatin assembly factor 1 subunit Cac1-like C-terminal" evidence="7">
    <location>
        <begin position="744"/>
        <end position="792"/>
    </location>
</feature>
<dbReference type="GO" id="GO:0005634">
    <property type="term" value="C:nucleus"/>
    <property type="evidence" value="ECO:0007669"/>
    <property type="project" value="UniProtKB-SubCell"/>
</dbReference>
<evidence type="ECO:0000259" key="6">
    <source>
        <dbReference type="Pfam" id="PF12253"/>
    </source>
</evidence>
<dbReference type="InterPro" id="IPR022043">
    <property type="entry name" value="CAF1A_DD"/>
</dbReference>
<dbReference type="PANTHER" id="PTHR15272">
    <property type="entry name" value="CHROMATIN ASSEMBLY FACTOR 1 SUBUNIT A CAF-1 SUBUNIT A"/>
    <property type="match status" value="1"/>
</dbReference>
<dbReference type="Pfam" id="PF21796">
    <property type="entry name" value="Cac1_C"/>
    <property type="match status" value="1"/>
</dbReference>
<keyword evidence="9" id="KW-1185">Reference proteome</keyword>
<dbReference type="InterPro" id="IPR048800">
    <property type="entry name" value="Cac1-like_C"/>
</dbReference>
<dbReference type="Proteomes" id="UP001150538">
    <property type="component" value="Unassembled WGS sequence"/>
</dbReference>
<feature type="compositionally biased region" description="Acidic residues" evidence="5">
    <location>
        <begin position="557"/>
        <end position="594"/>
    </location>
</feature>
<keyword evidence="4" id="KW-0539">Nucleus</keyword>
<name>A0A9W8DUC9_9FUNG</name>
<evidence type="ECO:0000256" key="4">
    <source>
        <dbReference type="ARBA" id="ARBA00023242"/>
    </source>
</evidence>
<feature type="compositionally biased region" description="Basic and acidic residues" evidence="5">
    <location>
        <begin position="816"/>
        <end position="829"/>
    </location>
</feature>